<evidence type="ECO:0000256" key="1">
    <source>
        <dbReference type="ARBA" id="ARBA00008889"/>
    </source>
</evidence>
<comment type="caution">
    <text evidence="3">The sequence shown here is derived from an EMBL/GenBank/DDBJ whole genome shotgun (WGS) entry which is preliminary data.</text>
</comment>
<reference evidence="4" key="1">
    <citation type="submission" date="2024-06" db="EMBL/GenBank/DDBJ databases">
        <title>Multi-omics analyses provide insights into the biosynthesis of the anticancer antibiotic pleurotin in Hohenbuehelia grisea.</title>
        <authorList>
            <person name="Weaver J.A."/>
            <person name="Alberti F."/>
        </authorList>
    </citation>
    <scope>NUCLEOTIDE SEQUENCE [LARGE SCALE GENOMIC DNA]</scope>
    <source>
        <strain evidence="4">T-177</strain>
    </source>
</reference>
<dbReference type="Gene3D" id="3.30.70.1730">
    <property type="match status" value="1"/>
</dbReference>
<feature type="region of interest" description="Disordered" evidence="2">
    <location>
        <begin position="91"/>
        <end position="111"/>
    </location>
</feature>
<accession>A0ABR3J8Q6</accession>
<dbReference type="Proteomes" id="UP001556367">
    <property type="component" value="Unassembled WGS sequence"/>
</dbReference>
<dbReference type="PANTHER" id="PTHR11560">
    <property type="entry name" value="39S RIBOSOMAL PROTEIN L10, MITOCHONDRIAL"/>
    <property type="match status" value="1"/>
</dbReference>
<dbReference type="EMBL" id="JASNQZ010000011">
    <property type="protein sequence ID" value="KAL0951848.1"/>
    <property type="molecule type" value="Genomic_DNA"/>
</dbReference>
<evidence type="ECO:0000256" key="2">
    <source>
        <dbReference type="SAM" id="MobiDB-lite"/>
    </source>
</evidence>
<name>A0ABR3J8Q6_9AGAR</name>
<evidence type="ECO:0000313" key="4">
    <source>
        <dbReference type="Proteomes" id="UP001556367"/>
    </source>
</evidence>
<organism evidence="3 4">
    <name type="scientific">Hohenbuehelia grisea</name>
    <dbReference type="NCBI Taxonomy" id="104357"/>
    <lineage>
        <taxon>Eukaryota</taxon>
        <taxon>Fungi</taxon>
        <taxon>Dikarya</taxon>
        <taxon>Basidiomycota</taxon>
        <taxon>Agaricomycotina</taxon>
        <taxon>Agaricomycetes</taxon>
        <taxon>Agaricomycetidae</taxon>
        <taxon>Agaricales</taxon>
        <taxon>Pleurotineae</taxon>
        <taxon>Pleurotaceae</taxon>
        <taxon>Hohenbuehelia</taxon>
    </lineage>
</organism>
<dbReference type="InterPro" id="IPR043141">
    <property type="entry name" value="Ribosomal_uL10-like_sf"/>
</dbReference>
<gene>
    <name evidence="3" type="ORF">HGRIS_008509</name>
</gene>
<keyword evidence="4" id="KW-1185">Reference proteome</keyword>
<comment type="similarity">
    <text evidence="1">Belongs to the universal ribosomal protein uL10 family.</text>
</comment>
<proteinExistence type="inferred from homology"/>
<sequence>MFAQTRSAVSTRCSAFCLHQTRSYAISVKPPKELPGKRLPRVFSGKKAFQYDWYAKILQTNTDSPLVFLQHNDFSAERLLKLRKDISAATKGPKLSLKSPEPTSTTPEPQSHLTVIRSSIFGAVLRDQPGLDLAAVDKLFSDTKGGLAVLSLPTLDPPRLSAILRALDRGFPARPPKTAEEIKKELEEKNADPAMPGRRMKRQKPILHPELKVVGALIDGQVFLPDGVRDVSKLPTLETLRAQIIGLLSAPGNQLAAVLSEASGGKLARTLEGLRQSLEEANKPAAEGTDGAAPPS</sequence>
<evidence type="ECO:0000313" key="3">
    <source>
        <dbReference type="EMBL" id="KAL0951848.1"/>
    </source>
</evidence>
<evidence type="ECO:0008006" key="5">
    <source>
        <dbReference type="Google" id="ProtNLM"/>
    </source>
</evidence>
<feature type="compositionally biased region" description="Low complexity" evidence="2">
    <location>
        <begin position="99"/>
        <end position="109"/>
    </location>
</feature>
<dbReference type="InterPro" id="IPR047865">
    <property type="entry name" value="Ribosomal_uL10_bac_type"/>
</dbReference>
<protein>
    <recommendedName>
        <fullName evidence="5">50S ribosomal protein L10</fullName>
    </recommendedName>
</protein>
<dbReference type="SUPFAM" id="SSF160369">
    <property type="entry name" value="Ribosomal protein L10-like"/>
    <property type="match status" value="1"/>
</dbReference>